<organism evidence="1">
    <name type="scientific">bioreactor metagenome</name>
    <dbReference type="NCBI Taxonomy" id="1076179"/>
    <lineage>
        <taxon>unclassified sequences</taxon>
        <taxon>metagenomes</taxon>
        <taxon>ecological metagenomes</taxon>
    </lineage>
</organism>
<name>A0A645CLT3_9ZZZZ</name>
<protein>
    <recommendedName>
        <fullName evidence="2">NAD-specific glutamate dehydrogenase</fullName>
    </recommendedName>
</protein>
<proteinExistence type="predicted"/>
<dbReference type="AlphaFoldDB" id="A0A645CLT3"/>
<reference evidence="1" key="1">
    <citation type="submission" date="2019-08" db="EMBL/GenBank/DDBJ databases">
        <authorList>
            <person name="Kucharzyk K."/>
            <person name="Murdoch R.W."/>
            <person name="Higgins S."/>
            <person name="Loffler F."/>
        </authorList>
    </citation>
    <scope>NUCLEOTIDE SEQUENCE</scope>
</reference>
<accession>A0A645CLT3</accession>
<gene>
    <name evidence="1" type="ORF">SDC9_125020</name>
</gene>
<comment type="caution">
    <text evidence="1">The sequence shown here is derived from an EMBL/GenBank/DDBJ whole genome shotgun (WGS) entry which is preliminary data.</text>
</comment>
<evidence type="ECO:0000313" key="1">
    <source>
        <dbReference type="EMBL" id="MPM78010.1"/>
    </source>
</evidence>
<dbReference type="EMBL" id="VSSQ01028329">
    <property type="protein sequence ID" value="MPM78010.1"/>
    <property type="molecule type" value="Genomic_DNA"/>
</dbReference>
<evidence type="ECO:0008006" key="2">
    <source>
        <dbReference type="Google" id="ProtNLM"/>
    </source>
</evidence>
<sequence>MQSDGRLDLLQLLRVLVRVDPLAQLLLTAGEVLLGELADRLHREGAGAEGRFAHRQVEDVAGRRTLPVLVEQLLQRLGDDEPGDHLGGVVRRGLLALPAGQPEDERAAGVHHRLGLAGDRIGRRDEVGLGDVMGALDRHHPRALLRIAVLRHLVQIVLGEEAGVGHLPLVDRAQLVDAEIDVRDETAVLALLLLAQQQVAQHLLEGLVAELHLTDVLDGLRQEQVGAQAVELQPLGAGGLVGVGVGGRRVVALVDQSEQHTERVVEVGAGAGVWGAELDQGQVAQPVQAVAGLVLRRADRQHAELGGGLGVQQEQDAVDEPQRLAGQRLGPVGRQRRQALRPAALHHVVGDQLHRQPDALAQVLADPDGVLDRVLEHPGPPDHTIGIGGQRVGAEAGQCLVDLPAALGVVAVGDGLQVDGQVAALGPAAAFGDDQPAPGHHQRELRPVLADEQVRQHS</sequence>